<keyword evidence="2" id="KW-0963">Cytoplasm</keyword>
<dbReference type="WBParaSite" id="NBR_0001022201-mRNA-1">
    <property type="protein sequence ID" value="NBR_0001022201-mRNA-1"/>
    <property type="gene ID" value="NBR_0001022201"/>
</dbReference>
<name>A0A158QZJ5_NIPBR</name>
<dbReference type="InterPro" id="IPR052386">
    <property type="entry name" value="GPSM"/>
</dbReference>
<keyword evidence="6" id="KW-1185">Reference proteome</keyword>
<keyword evidence="4" id="KW-0802">TPR repeat</keyword>
<dbReference type="InterPro" id="IPR011990">
    <property type="entry name" value="TPR-like_helical_dom_sf"/>
</dbReference>
<dbReference type="Gene3D" id="1.25.40.10">
    <property type="entry name" value="Tetratricopeptide repeat domain"/>
    <property type="match status" value="1"/>
</dbReference>
<accession>A0A158QZJ5</accession>
<evidence type="ECO:0000313" key="7">
    <source>
        <dbReference type="WBParaSite" id="NBR_0001022201-mRNA-1"/>
    </source>
</evidence>
<dbReference type="GO" id="GO:0000132">
    <property type="term" value="P:establishment of mitotic spindle orientation"/>
    <property type="evidence" value="ECO:0007669"/>
    <property type="project" value="TreeGrafter"/>
</dbReference>
<sequence>MRQQFRARFQTVFTAIPAQRFPSLKSNSLTKTIVTTRPHFSNHFSDLNQCSPLVGDMQQVDGAAPRLTCLDLAKEGEPIPLFLDALAHGTNDLSTLSAIYCQLGNAYYSTNDMQKAFTYHCYDMMIAKLMDDHVGEAKACGNIGNVLKTQNLFADAIVFTERQLALAQQLDDKKFIARAYYNLGTIHHARAKNSNKIPHTNTEVRRNSTSFFHDDLTRAFQFYCRSAGISRTLDDQLSIGRIYGCIGNVLHLLGDYKGAIESHNKRLSVASQFGDHNAKHRAFINLGNAHVLLSEIDQAIVYYQSALNLAIEKNNKGREAQCCFYIASASSLKPDYPTAATFHLRHLSLARCLKDFAGMARAYTSLAAVYTNIGAFPKAAYFLACNRALAKECSVGFKAAAFQKNSYTVSMACTRLV</sequence>
<dbReference type="SUPFAM" id="SSF48452">
    <property type="entry name" value="TPR-like"/>
    <property type="match status" value="2"/>
</dbReference>
<evidence type="ECO:0000313" key="5">
    <source>
        <dbReference type="EMBL" id="VDL73812.1"/>
    </source>
</evidence>
<dbReference type="InterPro" id="IPR019734">
    <property type="entry name" value="TPR_rpt"/>
</dbReference>
<dbReference type="GO" id="GO:0005938">
    <property type="term" value="C:cell cortex"/>
    <property type="evidence" value="ECO:0007669"/>
    <property type="project" value="TreeGrafter"/>
</dbReference>
<keyword evidence="3" id="KW-0677">Repeat</keyword>
<dbReference type="GO" id="GO:0001965">
    <property type="term" value="F:G-protein alpha-subunit binding"/>
    <property type="evidence" value="ECO:0007669"/>
    <property type="project" value="TreeGrafter"/>
</dbReference>
<comment type="subcellular location">
    <subcellularLocation>
        <location evidence="1">Cytoplasm</location>
    </subcellularLocation>
</comment>
<dbReference type="OMA" id="HSRAITY"/>
<feature type="repeat" description="TPR" evidence="4">
    <location>
        <begin position="280"/>
        <end position="313"/>
    </location>
</feature>
<reference evidence="7" key="1">
    <citation type="submission" date="2016-04" db="UniProtKB">
        <authorList>
            <consortium name="WormBaseParasite"/>
        </authorList>
    </citation>
    <scope>IDENTIFICATION</scope>
</reference>
<dbReference type="STRING" id="27835.A0A158QZJ5"/>
<protein>
    <submittedName>
        <fullName evidence="7">TPR_REGION domain-containing protein</fullName>
    </submittedName>
</protein>
<evidence type="ECO:0000256" key="3">
    <source>
        <dbReference type="ARBA" id="ARBA00022737"/>
    </source>
</evidence>
<dbReference type="GO" id="GO:0005092">
    <property type="term" value="F:GDP-dissociation inhibitor activity"/>
    <property type="evidence" value="ECO:0007669"/>
    <property type="project" value="TreeGrafter"/>
</dbReference>
<dbReference type="Pfam" id="PF13424">
    <property type="entry name" value="TPR_12"/>
    <property type="match status" value="1"/>
</dbReference>
<gene>
    <name evidence="5" type="ORF">NBR_LOCUS10223</name>
</gene>
<dbReference type="PANTHER" id="PTHR45954:SF1">
    <property type="entry name" value="LD33695P"/>
    <property type="match status" value="1"/>
</dbReference>
<dbReference type="Proteomes" id="UP000271162">
    <property type="component" value="Unassembled WGS sequence"/>
</dbReference>
<dbReference type="AlphaFoldDB" id="A0A158QZJ5"/>
<reference evidence="5 6" key="2">
    <citation type="submission" date="2018-11" db="EMBL/GenBank/DDBJ databases">
        <authorList>
            <consortium name="Pathogen Informatics"/>
        </authorList>
    </citation>
    <scope>NUCLEOTIDE SEQUENCE [LARGE SCALE GENOMIC DNA]</scope>
</reference>
<evidence type="ECO:0000256" key="1">
    <source>
        <dbReference type="ARBA" id="ARBA00004496"/>
    </source>
</evidence>
<dbReference type="EMBL" id="UYSL01020275">
    <property type="protein sequence ID" value="VDL73812.1"/>
    <property type="molecule type" value="Genomic_DNA"/>
</dbReference>
<dbReference type="PANTHER" id="PTHR45954">
    <property type="entry name" value="LD33695P"/>
    <property type="match status" value="1"/>
</dbReference>
<proteinExistence type="predicted"/>
<organism evidence="7">
    <name type="scientific">Nippostrongylus brasiliensis</name>
    <name type="common">Rat hookworm</name>
    <dbReference type="NCBI Taxonomy" id="27835"/>
    <lineage>
        <taxon>Eukaryota</taxon>
        <taxon>Metazoa</taxon>
        <taxon>Ecdysozoa</taxon>
        <taxon>Nematoda</taxon>
        <taxon>Chromadorea</taxon>
        <taxon>Rhabditida</taxon>
        <taxon>Rhabditina</taxon>
        <taxon>Rhabditomorpha</taxon>
        <taxon>Strongyloidea</taxon>
        <taxon>Heligmosomidae</taxon>
        <taxon>Nippostrongylus</taxon>
    </lineage>
</organism>
<dbReference type="SMART" id="SM00028">
    <property type="entry name" value="TPR"/>
    <property type="match status" value="5"/>
</dbReference>
<evidence type="ECO:0000256" key="2">
    <source>
        <dbReference type="ARBA" id="ARBA00022490"/>
    </source>
</evidence>
<evidence type="ECO:0000256" key="4">
    <source>
        <dbReference type="PROSITE-ProRule" id="PRU00339"/>
    </source>
</evidence>
<evidence type="ECO:0000313" key="6">
    <source>
        <dbReference type="Proteomes" id="UP000271162"/>
    </source>
</evidence>
<dbReference type="PROSITE" id="PS50005">
    <property type="entry name" value="TPR"/>
    <property type="match status" value="1"/>
</dbReference>